<dbReference type="Proteomes" id="UP000479000">
    <property type="component" value="Unassembled WGS sequence"/>
</dbReference>
<keyword evidence="2" id="KW-1185">Reference proteome</keyword>
<protein>
    <submittedName>
        <fullName evidence="1">Uncharacterized protein</fullName>
    </submittedName>
</protein>
<accession>A0A6H5H6L5</accession>
<gene>
    <name evidence="1" type="ORF">NTEN_LOCUS17911</name>
</gene>
<dbReference type="AlphaFoldDB" id="A0A6H5H6L5"/>
<evidence type="ECO:0000313" key="1">
    <source>
        <dbReference type="EMBL" id="CAB0013300.1"/>
    </source>
</evidence>
<proteinExistence type="predicted"/>
<organism evidence="1 2">
    <name type="scientific">Nesidiocoris tenuis</name>
    <dbReference type="NCBI Taxonomy" id="355587"/>
    <lineage>
        <taxon>Eukaryota</taxon>
        <taxon>Metazoa</taxon>
        <taxon>Ecdysozoa</taxon>
        <taxon>Arthropoda</taxon>
        <taxon>Hexapoda</taxon>
        <taxon>Insecta</taxon>
        <taxon>Pterygota</taxon>
        <taxon>Neoptera</taxon>
        <taxon>Paraneoptera</taxon>
        <taxon>Hemiptera</taxon>
        <taxon>Heteroptera</taxon>
        <taxon>Panheteroptera</taxon>
        <taxon>Cimicomorpha</taxon>
        <taxon>Miridae</taxon>
        <taxon>Dicyphina</taxon>
        <taxon>Nesidiocoris</taxon>
    </lineage>
</organism>
<evidence type="ECO:0000313" key="2">
    <source>
        <dbReference type="Proteomes" id="UP000479000"/>
    </source>
</evidence>
<reference evidence="1 2" key="1">
    <citation type="submission" date="2020-02" db="EMBL/GenBank/DDBJ databases">
        <authorList>
            <person name="Ferguson B K."/>
        </authorList>
    </citation>
    <scope>NUCLEOTIDE SEQUENCE [LARGE SCALE GENOMIC DNA]</scope>
</reference>
<dbReference type="EMBL" id="CADCXU010026476">
    <property type="protein sequence ID" value="CAB0013300.1"/>
    <property type="molecule type" value="Genomic_DNA"/>
</dbReference>
<name>A0A6H5H6L5_9HEMI</name>
<sequence length="56" mass="6693">MVFTWRRTPHGKIIWRTFKAFQTSTVQDLSLPAQRPTMKSRRQIHPLFMICFLSIS</sequence>